<accession>A0A934S9C6</accession>
<dbReference type="RefSeq" id="WP_200683200.1">
    <property type="nucleotide sequence ID" value="NZ_JAEPRQ010000001.1"/>
</dbReference>
<dbReference type="Proteomes" id="UP000640485">
    <property type="component" value="Unassembled WGS sequence"/>
</dbReference>
<keyword evidence="1" id="KW-0812">Transmembrane</keyword>
<evidence type="ECO:0000313" key="2">
    <source>
        <dbReference type="EMBL" id="MBK4214536.1"/>
    </source>
</evidence>
<sequence length="92" mass="10284">MRIFFGILLIMLGLFLMIGPFPASYYLIGLACGMNTTGCREPIGPQFVEFIFGVGAVIWIIAGAGALLIWRGRVLMKPRPVDKPRRHPPRLR</sequence>
<keyword evidence="1" id="KW-0472">Membrane</keyword>
<evidence type="ECO:0000313" key="3">
    <source>
        <dbReference type="Proteomes" id="UP000640485"/>
    </source>
</evidence>
<feature type="transmembrane region" description="Helical" evidence="1">
    <location>
        <begin position="7"/>
        <end position="28"/>
    </location>
</feature>
<name>A0A934S9C6_9RHOB</name>
<protein>
    <submittedName>
        <fullName evidence="2">Uncharacterized protein</fullName>
    </submittedName>
</protein>
<evidence type="ECO:0000256" key="1">
    <source>
        <dbReference type="SAM" id="Phobius"/>
    </source>
</evidence>
<feature type="transmembrane region" description="Helical" evidence="1">
    <location>
        <begin position="48"/>
        <end position="70"/>
    </location>
</feature>
<proteinExistence type="predicted"/>
<keyword evidence="3" id="KW-1185">Reference proteome</keyword>
<keyword evidence="1" id="KW-1133">Transmembrane helix</keyword>
<reference evidence="2" key="1">
    <citation type="submission" date="2021-01" db="EMBL/GenBank/DDBJ databases">
        <title>Paracoccus amoyensis sp. nov., isolated from the surface seawater along the coast of Xiamen Island, China.</title>
        <authorList>
            <person name="Lyu L."/>
        </authorList>
    </citation>
    <scope>NUCLEOTIDE SEQUENCE</scope>
    <source>
        <strain evidence="2">MJ17</strain>
    </source>
</reference>
<dbReference type="EMBL" id="JAEPRQ010000001">
    <property type="protein sequence ID" value="MBK4214536.1"/>
    <property type="molecule type" value="Genomic_DNA"/>
</dbReference>
<gene>
    <name evidence="2" type="ORF">JJJ17_01210</name>
</gene>
<comment type="caution">
    <text evidence="2">The sequence shown here is derived from an EMBL/GenBank/DDBJ whole genome shotgun (WGS) entry which is preliminary data.</text>
</comment>
<dbReference type="PROSITE" id="PS51257">
    <property type="entry name" value="PROKAR_LIPOPROTEIN"/>
    <property type="match status" value="1"/>
</dbReference>
<dbReference type="AlphaFoldDB" id="A0A934S9C6"/>
<organism evidence="2 3">
    <name type="scientific">Paracoccus caeni</name>
    <dbReference type="NCBI Taxonomy" id="657651"/>
    <lineage>
        <taxon>Bacteria</taxon>
        <taxon>Pseudomonadati</taxon>
        <taxon>Pseudomonadota</taxon>
        <taxon>Alphaproteobacteria</taxon>
        <taxon>Rhodobacterales</taxon>
        <taxon>Paracoccaceae</taxon>
        <taxon>Paracoccus</taxon>
    </lineage>
</organism>